<sequence length="448" mass="48803">MAKEKNKELIDHIVDKMKAHELPYSEGAWEKFASHDVSLVSKKQTNWKYWSAAAAVLLFASASFLYLNQSAVNHGAIVANLPVETKLDTDKLTVETNTVETNKDDTPILKLDHSPKQLIDASSDQRSIVKNKIEHAIASIDHLLEATTQIFTDNDVKQEPVDMTSKSGNDLVEVKKQEVKNNNLAQNTNTVRKEGEGNSSIAQKLEKLGSIFNLNSDKHDFASAIKKWEVGAFVAPSSTVDKMSMGGGLSLAYQITDKISIRSGVSMQQYGAGVDRQNNLGAVQSAGMAFNDAVSNSPVMKNNESLLLARQTVDKELSAVNNKLLTIDIPVDVRYHVSKSFYTSVGVSYVGVLDQTQENYFVNGINENTSANNGQAVSSPENVKQTFKGSAVNTNDFNGFVNLSIGKKMTVGKKLSIAVEPFVKLPVGGLKSTDFNYTNGGLKVVTSF</sequence>
<accession>A0ABV0BYT2</accession>
<dbReference type="RefSeq" id="WP_346582581.1">
    <property type="nucleotide sequence ID" value="NZ_JBDJLH010000001.1"/>
</dbReference>
<protein>
    <recommendedName>
        <fullName evidence="3">Outer membrane protein beta-barrel domain-containing protein</fullName>
    </recommendedName>
</protein>
<keyword evidence="2" id="KW-1185">Reference proteome</keyword>
<evidence type="ECO:0000313" key="2">
    <source>
        <dbReference type="Proteomes" id="UP001409291"/>
    </source>
</evidence>
<gene>
    <name evidence="1" type="ORF">ABE541_20810</name>
</gene>
<organism evidence="1 2">
    <name type="scientific">Sphingobacterium kitahiroshimense</name>
    <dbReference type="NCBI Taxonomy" id="470446"/>
    <lineage>
        <taxon>Bacteria</taxon>
        <taxon>Pseudomonadati</taxon>
        <taxon>Bacteroidota</taxon>
        <taxon>Sphingobacteriia</taxon>
        <taxon>Sphingobacteriales</taxon>
        <taxon>Sphingobacteriaceae</taxon>
        <taxon>Sphingobacterium</taxon>
    </lineage>
</organism>
<evidence type="ECO:0000313" key="1">
    <source>
        <dbReference type="EMBL" id="MEN5379720.1"/>
    </source>
</evidence>
<evidence type="ECO:0008006" key="3">
    <source>
        <dbReference type="Google" id="ProtNLM"/>
    </source>
</evidence>
<dbReference type="EMBL" id="JBDJNQ010000011">
    <property type="protein sequence ID" value="MEN5379720.1"/>
    <property type="molecule type" value="Genomic_DNA"/>
</dbReference>
<comment type="caution">
    <text evidence="1">The sequence shown here is derived from an EMBL/GenBank/DDBJ whole genome shotgun (WGS) entry which is preliminary data.</text>
</comment>
<dbReference type="Proteomes" id="UP001409291">
    <property type="component" value="Unassembled WGS sequence"/>
</dbReference>
<proteinExistence type="predicted"/>
<name>A0ABV0BYT2_9SPHI</name>
<reference evidence="1 2" key="1">
    <citation type="submission" date="2024-04" db="EMBL/GenBank/DDBJ databases">
        <title>WGS of bacteria from Torrens River.</title>
        <authorList>
            <person name="Wyrsch E.R."/>
            <person name="Drigo B."/>
        </authorList>
    </citation>
    <scope>NUCLEOTIDE SEQUENCE [LARGE SCALE GENOMIC DNA]</scope>
    <source>
        <strain evidence="1 2">TWI391</strain>
    </source>
</reference>